<comment type="caution">
    <text evidence="1">The sequence shown here is derived from an EMBL/GenBank/DDBJ whole genome shotgun (WGS) entry which is preliminary data.</text>
</comment>
<evidence type="ECO:0000313" key="2">
    <source>
        <dbReference type="Proteomes" id="UP001417504"/>
    </source>
</evidence>
<dbReference type="AlphaFoldDB" id="A0AAP0NTW7"/>
<dbReference type="EMBL" id="JBBNAE010000006">
    <property type="protein sequence ID" value="KAK9116396.1"/>
    <property type="molecule type" value="Genomic_DNA"/>
</dbReference>
<dbReference type="Proteomes" id="UP001417504">
    <property type="component" value="Unassembled WGS sequence"/>
</dbReference>
<reference evidence="1 2" key="1">
    <citation type="submission" date="2024-01" db="EMBL/GenBank/DDBJ databases">
        <title>Genome assemblies of Stephania.</title>
        <authorList>
            <person name="Yang L."/>
        </authorList>
    </citation>
    <scope>NUCLEOTIDE SEQUENCE [LARGE SCALE GENOMIC DNA]</scope>
    <source>
        <strain evidence="1">QJT</strain>
        <tissue evidence="1">Leaf</tissue>
    </source>
</reference>
<keyword evidence="2" id="KW-1185">Reference proteome</keyword>
<name>A0AAP0NTW7_9MAGN</name>
<accession>A0AAP0NTW7</accession>
<organism evidence="1 2">
    <name type="scientific">Stephania japonica</name>
    <dbReference type="NCBI Taxonomy" id="461633"/>
    <lineage>
        <taxon>Eukaryota</taxon>
        <taxon>Viridiplantae</taxon>
        <taxon>Streptophyta</taxon>
        <taxon>Embryophyta</taxon>
        <taxon>Tracheophyta</taxon>
        <taxon>Spermatophyta</taxon>
        <taxon>Magnoliopsida</taxon>
        <taxon>Ranunculales</taxon>
        <taxon>Menispermaceae</taxon>
        <taxon>Menispermoideae</taxon>
        <taxon>Cissampelideae</taxon>
        <taxon>Stephania</taxon>
    </lineage>
</organism>
<evidence type="ECO:0000313" key="1">
    <source>
        <dbReference type="EMBL" id="KAK9116396.1"/>
    </source>
</evidence>
<sequence>MLAVLGSIGFFSAIGVKSTLIKMEAKYICVDGDGIVPTESAKDLSELIVFLLYQADGLKAVARVGVPGDHRGIIS</sequence>
<protein>
    <submittedName>
        <fullName evidence="1">Uncharacterized protein</fullName>
    </submittedName>
</protein>
<proteinExistence type="predicted"/>
<gene>
    <name evidence="1" type="ORF">Sjap_015343</name>
</gene>